<organism evidence="2 3">
    <name type="scientific">Sphaeroforma arctica JP610</name>
    <dbReference type="NCBI Taxonomy" id="667725"/>
    <lineage>
        <taxon>Eukaryota</taxon>
        <taxon>Ichthyosporea</taxon>
        <taxon>Ichthyophonida</taxon>
        <taxon>Sphaeroforma</taxon>
    </lineage>
</organism>
<keyword evidence="1" id="KW-0812">Transmembrane</keyword>
<dbReference type="Proteomes" id="UP000054560">
    <property type="component" value="Unassembled WGS sequence"/>
</dbReference>
<accession>A0A0L0FQ16</accession>
<feature type="transmembrane region" description="Helical" evidence="1">
    <location>
        <begin position="86"/>
        <end position="107"/>
    </location>
</feature>
<keyword evidence="1" id="KW-0472">Membrane</keyword>
<name>A0A0L0FQ16_9EUKA</name>
<sequence>LVSMEWRWHLFRGIVAFLFSVSTFCAPGMTLFVFLCLFSATMAVQGIFSVAFGLYVCNGWVFFSGLFDISISFLTLTYQDVTALTVLYFVAFRMLFYGLYFVSNAWISPTSQVPQEVTFALGTNGLFFILGGLCLVVMHPAEGVLVLLWIVALQALFDSVHSLLIARALYKLQHSHYAPAPTLETA</sequence>
<feature type="non-terminal residue" evidence="2">
    <location>
        <position position="1"/>
    </location>
</feature>
<evidence type="ECO:0000256" key="1">
    <source>
        <dbReference type="SAM" id="Phobius"/>
    </source>
</evidence>
<reference evidence="2 3" key="1">
    <citation type="submission" date="2011-02" db="EMBL/GenBank/DDBJ databases">
        <title>The Genome Sequence of Sphaeroforma arctica JP610.</title>
        <authorList>
            <consortium name="The Broad Institute Genome Sequencing Platform"/>
            <person name="Russ C."/>
            <person name="Cuomo C."/>
            <person name="Young S.K."/>
            <person name="Zeng Q."/>
            <person name="Gargeya S."/>
            <person name="Alvarado L."/>
            <person name="Berlin A."/>
            <person name="Chapman S.B."/>
            <person name="Chen Z."/>
            <person name="Freedman E."/>
            <person name="Gellesch M."/>
            <person name="Goldberg J."/>
            <person name="Griggs A."/>
            <person name="Gujja S."/>
            <person name="Heilman E."/>
            <person name="Heiman D."/>
            <person name="Howarth C."/>
            <person name="Mehta T."/>
            <person name="Neiman D."/>
            <person name="Pearson M."/>
            <person name="Roberts A."/>
            <person name="Saif S."/>
            <person name="Shea T."/>
            <person name="Shenoy N."/>
            <person name="Sisk P."/>
            <person name="Stolte C."/>
            <person name="Sykes S."/>
            <person name="White J."/>
            <person name="Yandava C."/>
            <person name="Burger G."/>
            <person name="Gray M.W."/>
            <person name="Holland P.W.H."/>
            <person name="King N."/>
            <person name="Lang F.B.F."/>
            <person name="Roger A.J."/>
            <person name="Ruiz-Trillo I."/>
            <person name="Haas B."/>
            <person name="Nusbaum C."/>
            <person name="Birren B."/>
        </authorList>
    </citation>
    <scope>NUCLEOTIDE SEQUENCE [LARGE SCALE GENOMIC DNA]</scope>
    <source>
        <strain evidence="2 3">JP610</strain>
    </source>
</reference>
<dbReference type="EMBL" id="KQ242459">
    <property type="protein sequence ID" value="KNC78606.1"/>
    <property type="molecule type" value="Genomic_DNA"/>
</dbReference>
<protein>
    <submittedName>
        <fullName evidence="2">Uncharacterized protein</fullName>
    </submittedName>
</protein>
<feature type="transmembrane region" description="Helical" evidence="1">
    <location>
        <begin position="50"/>
        <end position="74"/>
    </location>
</feature>
<proteinExistence type="predicted"/>
<dbReference type="AlphaFoldDB" id="A0A0L0FQ16"/>
<evidence type="ECO:0000313" key="3">
    <source>
        <dbReference type="Proteomes" id="UP000054560"/>
    </source>
</evidence>
<dbReference type="GeneID" id="25909480"/>
<gene>
    <name evidence="2" type="ORF">SARC_08976</name>
</gene>
<feature type="transmembrane region" description="Helical" evidence="1">
    <location>
        <begin position="14"/>
        <end position="38"/>
    </location>
</feature>
<feature type="transmembrane region" description="Helical" evidence="1">
    <location>
        <begin position="144"/>
        <end position="166"/>
    </location>
</feature>
<dbReference type="RefSeq" id="XP_014152508.1">
    <property type="nucleotide sequence ID" value="XM_014297033.1"/>
</dbReference>
<feature type="transmembrane region" description="Helical" evidence="1">
    <location>
        <begin position="119"/>
        <end position="138"/>
    </location>
</feature>
<evidence type="ECO:0000313" key="2">
    <source>
        <dbReference type="EMBL" id="KNC78606.1"/>
    </source>
</evidence>
<keyword evidence="3" id="KW-1185">Reference proteome</keyword>
<keyword evidence="1" id="KW-1133">Transmembrane helix</keyword>